<evidence type="ECO:0000313" key="3">
    <source>
        <dbReference type="Proteomes" id="UP001154252"/>
    </source>
</evidence>
<comment type="caution">
    <text evidence="2">The sequence shown here is derived from an EMBL/GenBank/DDBJ whole genome shotgun (WGS) entry which is preliminary data.</text>
</comment>
<dbReference type="InterPro" id="IPR056009">
    <property type="entry name" value="DUF7587"/>
</dbReference>
<dbReference type="Gene3D" id="3.90.210.10">
    <property type="entry name" value="Heat-Labile Enterotoxin, subunit A"/>
    <property type="match status" value="1"/>
</dbReference>
<dbReference type="AlphaFoldDB" id="A0A9W4KIH3"/>
<name>A0A9W4KIH3_9EURO</name>
<dbReference type="EMBL" id="CAJVRC010000897">
    <property type="protein sequence ID" value="CAG8908885.1"/>
    <property type="molecule type" value="Genomic_DNA"/>
</dbReference>
<accession>A0A9W4KIH3</accession>
<keyword evidence="3" id="KW-1185">Reference proteome</keyword>
<reference evidence="2" key="1">
    <citation type="submission" date="2021-07" db="EMBL/GenBank/DDBJ databases">
        <authorList>
            <person name="Branca A.L. A."/>
        </authorList>
    </citation>
    <scope>NUCLEOTIDE SEQUENCE</scope>
</reference>
<feature type="domain" description="DUF7587" evidence="1">
    <location>
        <begin position="7"/>
        <end position="140"/>
    </location>
</feature>
<dbReference type="Proteomes" id="UP001154252">
    <property type="component" value="Unassembled WGS sequence"/>
</dbReference>
<organism evidence="2 3">
    <name type="scientific">Penicillium egyptiacum</name>
    <dbReference type="NCBI Taxonomy" id="1303716"/>
    <lineage>
        <taxon>Eukaryota</taxon>
        <taxon>Fungi</taxon>
        <taxon>Dikarya</taxon>
        <taxon>Ascomycota</taxon>
        <taxon>Pezizomycotina</taxon>
        <taxon>Eurotiomycetes</taxon>
        <taxon>Eurotiomycetidae</taxon>
        <taxon>Eurotiales</taxon>
        <taxon>Aspergillaceae</taxon>
        <taxon>Penicillium</taxon>
    </lineage>
</organism>
<proteinExistence type="predicted"/>
<dbReference type="OrthoDB" id="3783227at2759"/>
<sequence length="246" mass="27845">MDCAQDGYFYRCYSNRSAGELRSGKYHDGHLPLTKEDRLHEFNIHRDRNNKQPTALVSVTDRPLEALHRALAKYYDSDEDPGRIWIVIIRVPDGADNNGPRHAGSLAQQINLDADIFQHEYVFEWEIPQQYVEHVVSVRTLLGRRIGRIIDLGFPDFRTTRDALVKGILDSDDAYGTGRLLGSLAQAFGTGTYTYEIALQTLQNCLSVGKIDEDHQYVHYGGGLCRSLGFNAICSIELGIQDQLDW</sequence>
<dbReference type="Pfam" id="PF24494">
    <property type="entry name" value="DUF7587"/>
    <property type="match status" value="1"/>
</dbReference>
<protein>
    <recommendedName>
        <fullName evidence="1">DUF7587 domain-containing protein</fullName>
    </recommendedName>
</protein>
<evidence type="ECO:0000259" key="1">
    <source>
        <dbReference type="Pfam" id="PF24494"/>
    </source>
</evidence>
<gene>
    <name evidence="2" type="ORF">PEGY_LOCUS9670</name>
</gene>
<evidence type="ECO:0000313" key="2">
    <source>
        <dbReference type="EMBL" id="CAG8908885.1"/>
    </source>
</evidence>